<dbReference type="AlphaFoldDB" id="A0A0E9QRA7"/>
<accession>A0A0E9QRA7</accession>
<name>A0A0E9QRA7_ANGAN</name>
<organism evidence="1">
    <name type="scientific">Anguilla anguilla</name>
    <name type="common">European freshwater eel</name>
    <name type="synonym">Muraena anguilla</name>
    <dbReference type="NCBI Taxonomy" id="7936"/>
    <lineage>
        <taxon>Eukaryota</taxon>
        <taxon>Metazoa</taxon>
        <taxon>Chordata</taxon>
        <taxon>Craniata</taxon>
        <taxon>Vertebrata</taxon>
        <taxon>Euteleostomi</taxon>
        <taxon>Actinopterygii</taxon>
        <taxon>Neopterygii</taxon>
        <taxon>Teleostei</taxon>
        <taxon>Anguilliformes</taxon>
        <taxon>Anguillidae</taxon>
        <taxon>Anguilla</taxon>
    </lineage>
</organism>
<proteinExistence type="predicted"/>
<evidence type="ECO:0000313" key="1">
    <source>
        <dbReference type="EMBL" id="JAH19491.1"/>
    </source>
</evidence>
<reference evidence="1" key="1">
    <citation type="submission" date="2014-11" db="EMBL/GenBank/DDBJ databases">
        <authorList>
            <person name="Amaro Gonzalez C."/>
        </authorList>
    </citation>
    <scope>NUCLEOTIDE SEQUENCE</scope>
</reference>
<reference evidence="1" key="2">
    <citation type="journal article" date="2015" name="Fish Shellfish Immunol.">
        <title>Early steps in the European eel (Anguilla anguilla)-Vibrio vulnificus interaction in the gills: Role of the RtxA13 toxin.</title>
        <authorList>
            <person name="Callol A."/>
            <person name="Pajuelo D."/>
            <person name="Ebbesson L."/>
            <person name="Teles M."/>
            <person name="MacKenzie S."/>
            <person name="Amaro C."/>
        </authorList>
    </citation>
    <scope>NUCLEOTIDE SEQUENCE</scope>
</reference>
<dbReference type="EMBL" id="GBXM01089086">
    <property type="protein sequence ID" value="JAH19491.1"/>
    <property type="molecule type" value="Transcribed_RNA"/>
</dbReference>
<sequence length="23" mass="2733">MSIICMTHYFTVLSCIIEHKHLI</sequence>
<protein>
    <submittedName>
        <fullName evidence="1">Uncharacterized protein</fullName>
    </submittedName>
</protein>